<evidence type="ECO:0000313" key="2">
    <source>
        <dbReference type="EMBL" id="CAI9970274.1"/>
    </source>
</evidence>
<reference evidence="2" key="1">
    <citation type="submission" date="2023-06" db="EMBL/GenBank/DDBJ databases">
        <authorList>
            <person name="Kurt Z."/>
        </authorList>
    </citation>
    <scope>NUCLEOTIDE SEQUENCE</scope>
</reference>
<evidence type="ECO:0000256" key="1">
    <source>
        <dbReference type="SAM" id="Phobius"/>
    </source>
</evidence>
<dbReference type="AlphaFoldDB" id="A0AA86R238"/>
<proteinExistence type="predicted"/>
<evidence type="ECO:0000313" key="4">
    <source>
        <dbReference type="Proteomes" id="UP001642409"/>
    </source>
</evidence>
<keyword evidence="1" id="KW-1133">Transmembrane helix</keyword>
<protein>
    <submittedName>
        <fullName evidence="3">Hypothetical_protein</fullName>
    </submittedName>
</protein>
<name>A0AA86R238_9EUKA</name>
<dbReference type="EMBL" id="CAXDID020000060">
    <property type="protein sequence ID" value="CAL6010052.1"/>
    <property type="molecule type" value="Genomic_DNA"/>
</dbReference>
<evidence type="ECO:0000313" key="3">
    <source>
        <dbReference type="EMBL" id="CAL6010052.1"/>
    </source>
</evidence>
<dbReference type="Proteomes" id="UP001642409">
    <property type="component" value="Unassembled WGS sequence"/>
</dbReference>
<reference evidence="3 4" key="2">
    <citation type="submission" date="2024-07" db="EMBL/GenBank/DDBJ databases">
        <authorList>
            <person name="Akdeniz Z."/>
        </authorList>
    </citation>
    <scope>NUCLEOTIDE SEQUENCE [LARGE SCALE GENOMIC DNA]</scope>
</reference>
<feature type="transmembrane region" description="Helical" evidence="1">
    <location>
        <begin position="77"/>
        <end position="98"/>
    </location>
</feature>
<organism evidence="2">
    <name type="scientific">Hexamita inflata</name>
    <dbReference type="NCBI Taxonomy" id="28002"/>
    <lineage>
        <taxon>Eukaryota</taxon>
        <taxon>Metamonada</taxon>
        <taxon>Diplomonadida</taxon>
        <taxon>Hexamitidae</taxon>
        <taxon>Hexamitinae</taxon>
        <taxon>Hexamita</taxon>
    </lineage>
</organism>
<keyword evidence="1" id="KW-0472">Membrane</keyword>
<gene>
    <name evidence="3" type="ORF">HINF_LOCUS21902</name>
    <name evidence="2" type="ORF">HINF_LOCUS57919</name>
</gene>
<sequence length="105" mass="12091">MLKSSEKSNWGSSSAQFTSITWFQISAKSYIILSILIFEAMTYEINVQLIDDKLHEILDVRLFIVLLTNEMFVTSEVFIAAMVPFTAVMLLSRFLLIWSRLVFTS</sequence>
<accession>A0AA86R238</accession>
<keyword evidence="1" id="KW-0812">Transmembrane</keyword>
<keyword evidence="4" id="KW-1185">Reference proteome</keyword>
<dbReference type="EMBL" id="CATOUU010001068">
    <property type="protein sequence ID" value="CAI9970274.1"/>
    <property type="molecule type" value="Genomic_DNA"/>
</dbReference>
<feature type="transmembrane region" description="Helical" evidence="1">
    <location>
        <begin position="20"/>
        <end position="38"/>
    </location>
</feature>
<comment type="caution">
    <text evidence="2">The sequence shown here is derived from an EMBL/GenBank/DDBJ whole genome shotgun (WGS) entry which is preliminary data.</text>
</comment>